<dbReference type="Proteomes" id="UP001232001">
    <property type="component" value="Chromosome"/>
</dbReference>
<keyword evidence="1" id="KW-0732">Signal</keyword>
<accession>A0ABY8L8C3</accession>
<protein>
    <recommendedName>
        <fullName evidence="4">Tetratricopeptide repeat protein</fullName>
    </recommendedName>
</protein>
<feature type="chain" id="PRO_5046212145" description="Tetratricopeptide repeat protein" evidence="1">
    <location>
        <begin position="20"/>
        <end position="92"/>
    </location>
</feature>
<evidence type="ECO:0000256" key="1">
    <source>
        <dbReference type="SAM" id="SignalP"/>
    </source>
</evidence>
<evidence type="ECO:0000313" key="3">
    <source>
        <dbReference type="Proteomes" id="UP001232001"/>
    </source>
</evidence>
<reference evidence="2 3" key="1">
    <citation type="submission" date="2023-04" db="EMBL/GenBank/DDBJ databases">
        <title>Tenacibaculum tangerinum sp. nov., isolated from sea tidal flat of South Korea.</title>
        <authorList>
            <person name="Lee S.H."/>
            <person name="Kim J.-J."/>
        </authorList>
    </citation>
    <scope>NUCLEOTIDE SEQUENCE [LARGE SCALE GENOMIC DNA]</scope>
    <source>
        <strain evidence="2 3">GRR-S3-23</strain>
    </source>
</reference>
<feature type="signal peptide" evidence="1">
    <location>
        <begin position="1"/>
        <end position="19"/>
    </location>
</feature>
<organism evidence="2 3">
    <name type="scientific">Tenacibaculum tangerinum</name>
    <dbReference type="NCBI Taxonomy" id="3038772"/>
    <lineage>
        <taxon>Bacteria</taxon>
        <taxon>Pseudomonadati</taxon>
        <taxon>Bacteroidota</taxon>
        <taxon>Flavobacteriia</taxon>
        <taxon>Flavobacteriales</taxon>
        <taxon>Flavobacteriaceae</taxon>
        <taxon>Tenacibaculum</taxon>
    </lineage>
</organism>
<evidence type="ECO:0000313" key="2">
    <source>
        <dbReference type="EMBL" id="WGH76500.1"/>
    </source>
</evidence>
<proteinExistence type="predicted"/>
<evidence type="ECO:0008006" key="4">
    <source>
        <dbReference type="Google" id="ProtNLM"/>
    </source>
</evidence>
<gene>
    <name evidence="2" type="ORF">P8625_04895</name>
</gene>
<dbReference type="RefSeq" id="WP_279652366.1">
    <property type="nucleotide sequence ID" value="NZ_CP122539.1"/>
</dbReference>
<dbReference type="EMBL" id="CP122539">
    <property type="protein sequence ID" value="WGH76500.1"/>
    <property type="molecule type" value="Genomic_DNA"/>
</dbReference>
<keyword evidence="3" id="KW-1185">Reference proteome</keyword>
<sequence length="92" mass="10385">MKKIILIALIGIISGSAFGQKDMTEYKLYVQKADSLYDAKDYKNSAIEYQKAFDSNNGKAFPNDRYNATCSFALAGETEKAFYHLLYSSTHH</sequence>
<name>A0ABY8L8C3_9FLAO</name>